<dbReference type="Gene3D" id="3.40.50.1820">
    <property type="entry name" value="alpha/beta hydrolase"/>
    <property type="match status" value="1"/>
</dbReference>
<dbReference type="PANTHER" id="PTHR12277">
    <property type="entry name" value="ALPHA/BETA HYDROLASE DOMAIN-CONTAINING PROTEIN"/>
    <property type="match status" value="1"/>
</dbReference>
<dbReference type="InterPro" id="IPR029058">
    <property type="entry name" value="AB_hydrolase_fold"/>
</dbReference>
<comment type="caution">
    <text evidence="3">The sequence shown here is derived from an EMBL/GenBank/DDBJ whole genome shotgun (WGS) entry which is preliminary data.</text>
</comment>
<evidence type="ECO:0000313" key="4">
    <source>
        <dbReference type="Proteomes" id="UP000186817"/>
    </source>
</evidence>
<protein>
    <submittedName>
        <fullName evidence="3">Monoacylglycerol lipase ABHD12</fullName>
    </submittedName>
</protein>
<dbReference type="EMBL" id="LSRX01000383">
    <property type="protein sequence ID" value="OLP98854.1"/>
    <property type="molecule type" value="Genomic_DNA"/>
</dbReference>
<dbReference type="InterPro" id="IPR005645">
    <property type="entry name" value="FSH-like_dom"/>
</dbReference>
<dbReference type="AlphaFoldDB" id="A0A1Q9DUK9"/>
<reference evidence="3 4" key="1">
    <citation type="submission" date="2016-02" db="EMBL/GenBank/DDBJ databases">
        <title>Genome analysis of coral dinoflagellate symbionts highlights evolutionary adaptations to a symbiotic lifestyle.</title>
        <authorList>
            <person name="Aranda M."/>
            <person name="Li Y."/>
            <person name="Liew Y.J."/>
            <person name="Baumgarten S."/>
            <person name="Simakov O."/>
            <person name="Wilson M."/>
            <person name="Piel J."/>
            <person name="Ashoor H."/>
            <person name="Bougouffa S."/>
            <person name="Bajic V.B."/>
            <person name="Ryu T."/>
            <person name="Ravasi T."/>
            <person name="Bayer T."/>
            <person name="Micklem G."/>
            <person name="Kim H."/>
            <person name="Bhak J."/>
            <person name="Lajeunesse T.C."/>
            <person name="Voolstra C.R."/>
        </authorList>
    </citation>
    <scope>NUCLEOTIDE SEQUENCE [LARGE SCALE GENOMIC DNA]</scope>
    <source>
        <strain evidence="3 4">CCMP2467</strain>
    </source>
</reference>
<dbReference type="Proteomes" id="UP000186817">
    <property type="component" value="Unassembled WGS sequence"/>
</dbReference>
<accession>A0A1Q9DUK9</accession>
<feature type="region of interest" description="Disordered" evidence="1">
    <location>
        <begin position="963"/>
        <end position="999"/>
    </location>
</feature>
<feature type="compositionally biased region" description="Low complexity" evidence="1">
    <location>
        <begin position="371"/>
        <end position="381"/>
    </location>
</feature>
<evidence type="ECO:0000259" key="2">
    <source>
        <dbReference type="Pfam" id="PF03959"/>
    </source>
</evidence>
<evidence type="ECO:0000313" key="3">
    <source>
        <dbReference type="EMBL" id="OLP98854.1"/>
    </source>
</evidence>
<feature type="region of interest" description="Disordered" evidence="1">
    <location>
        <begin position="849"/>
        <end position="874"/>
    </location>
</feature>
<proteinExistence type="predicted"/>
<dbReference type="Pfam" id="PF03959">
    <property type="entry name" value="FSH1"/>
    <property type="match status" value="1"/>
</dbReference>
<evidence type="ECO:0000256" key="1">
    <source>
        <dbReference type="SAM" id="MobiDB-lite"/>
    </source>
</evidence>
<keyword evidence="4" id="KW-1185">Reference proteome</keyword>
<dbReference type="SUPFAM" id="SSF53474">
    <property type="entry name" value="alpha/beta-Hydrolases"/>
    <property type="match status" value="1"/>
</dbReference>
<dbReference type="OrthoDB" id="420417at2759"/>
<organism evidence="3 4">
    <name type="scientific">Symbiodinium microadriaticum</name>
    <name type="common">Dinoflagellate</name>
    <name type="synonym">Zooxanthella microadriatica</name>
    <dbReference type="NCBI Taxonomy" id="2951"/>
    <lineage>
        <taxon>Eukaryota</taxon>
        <taxon>Sar</taxon>
        <taxon>Alveolata</taxon>
        <taxon>Dinophyceae</taxon>
        <taxon>Suessiales</taxon>
        <taxon>Symbiodiniaceae</taxon>
        <taxon>Symbiodinium</taxon>
    </lineage>
</organism>
<dbReference type="PANTHER" id="PTHR12277:SF81">
    <property type="entry name" value="PROTEIN ABHD13"/>
    <property type="match status" value="1"/>
</dbReference>
<feature type="region of interest" description="Disordered" evidence="1">
    <location>
        <begin position="340"/>
        <end position="410"/>
    </location>
</feature>
<name>A0A1Q9DUK9_SYMMI</name>
<sequence length="999" mass="109774">MSATAASVQGQPLPRGSLGPTCSEAMTLGLQWIVDKITFPSPQSSYSLTSHPELFFVPRGKSSTHPGVPCMLYAVRQGAPVLLVHAHSNGCDIGDMRQTLHSISESLKVHVMSFEFPGYGLHMGHASMRSIDEAASAVLNYIANDLRINLSQVVWYGRSIGSGPALRAVHRISKELKQQPGGVVLQCGFANFPEVAGHLFGRVAKRLVNRLWPNEAMMKEIRCPVLLIHGRNDTMIPISQSEKLWEAVSMKELSNFHSCDCGHNDFNFRRCTLRPIYDFLLGVISSPSFPSTNFQIDVDSSCRASIRHIGPLRSRIPVYSFKRPDLEDWLVRISDQKSEAAKAIDDTSPQAAESAKSMALNEEQVKREDTNTTQKTNATAKMEGRELKSPPSGLTQPSPPPSKRMKGKKGKAQYLEPTIVPDFSIMPPIQDAEQALCDPQGLVRTYASRISLFLQRVQRQLDRIEGLEHKTVEEIADFVEAEFWACDPLPCLWEEVSLPYGESVRYRIGPFSLDSQGRRSYEQDNGTGRSTFGAGPQLLRVPLWVFTPSTGHFRCLTEWSLLHSERLRRILPAAGDGGNGCCGGCCAAGFRRKSAKSSKIASQPSMGALSTMLAGHYVQWVNKNEEIRGMVQRFVRLYNNPEEIAEAPAEAVQALKTPEGDTAPLPEKEGIFPPNILSGSVVPTEEPMAKIGPAPGKFSAACRKYLLEGMGVKTQTLIELAMRLRFPATAFAQEAERQDGAQLSNPADFRATAEIVANPTLQVLLGERYADWASAGYMLHYERLLAGASADGTMAATGSQEVGDPMRHEVQRAGAAMVKAIKAFAKADLNARCEQHNEAFRMRLDRLAQKPEGDGDPEPALPEEAKPTSPMPTSMPAMQAMQASHVEGNTVLRTGEGFHVALFRRHVSERMFESPVNRDAKRNVLLKYARISSGGQNRLITLNVLGALVGSRSKYSATRHYIFPRPPEKERALPSSDNPAGSTLPMESDETDVNDPTTS</sequence>
<gene>
    <name evidence="3" type="primary">Abhd12</name>
    <name evidence="3" type="ORF">AK812_SmicGene18644</name>
</gene>
<feature type="domain" description="Serine hydrolase" evidence="2">
    <location>
        <begin position="126"/>
        <end position="255"/>
    </location>
</feature>